<sequence>MPPDFTDRSYAALLDAGNAAGYEFITVKEYLDDSPLPDRFIIIRHDVDRKPENSLRFARIEALKDVRTTYYVRMIKKTFRPQLLRELEALGHEVGYHYEDLDRADGNVVKAHEHFKNNLRRMRRVCDVQTICMHGNPLTAHDNREMWEHESYETYGLLGEAYLSMDFEDVTYFSDTGRTWRDGALKVKDHTLGEGDKNVQVGTTWELIDLITDGSIDRLCLLVHPNRWAGSTAERVAEQGKDTATNIVKYGLQAPKIVRNAVR</sequence>
<dbReference type="EMBL" id="JAKRVX010000007">
    <property type="protein sequence ID" value="MCL9818108.1"/>
    <property type="molecule type" value="Genomic_DNA"/>
</dbReference>
<gene>
    <name evidence="1" type="ORF">AArcSt2_14285</name>
</gene>
<keyword evidence="2" id="KW-1185">Reference proteome</keyword>
<accession>A0AAE3FZ66</accession>
<reference evidence="1" key="1">
    <citation type="journal article" date="2022" name="Syst. Appl. Microbiol.">
        <title>Natronocalculus amylovorans gen. nov., sp. nov., and Natranaeroarchaeum aerophilus sp. nov., dominant culturable amylolytic natronoarchaea from hypersaline soda lakes in southwestern Siberia.</title>
        <authorList>
            <person name="Sorokin D.Y."/>
            <person name="Elcheninov A.G."/>
            <person name="Khizhniak T.V."/>
            <person name="Koenen M."/>
            <person name="Bale N.J."/>
            <person name="Damste J.S.S."/>
            <person name="Kublanov I.V."/>
        </authorList>
    </citation>
    <scope>NUCLEOTIDE SEQUENCE</scope>
    <source>
        <strain evidence="1">AArc-St2</strain>
    </source>
</reference>
<reference evidence="1" key="2">
    <citation type="submission" date="2022-02" db="EMBL/GenBank/DDBJ databases">
        <authorList>
            <person name="Elcheninov A.G."/>
            <person name="Sorokin D.Y."/>
            <person name="Kublanov I.V."/>
        </authorList>
    </citation>
    <scope>NUCLEOTIDE SEQUENCE</scope>
    <source>
        <strain evidence="1">AArc-St2</strain>
    </source>
</reference>
<evidence type="ECO:0000313" key="2">
    <source>
        <dbReference type="Proteomes" id="UP001203207"/>
    </source>
</evidence>
<organism evidence="1 2">
    <name type="scientific">Natronocalculus amylovorans</name>
    <dbReference type="NCBI Taxonomy" id="2917812"/>
    <lineage>
        <taxon>Archaea</taxon>
        <taxon>Methanobacteriati</taxon>
        <taxon>Methanobacteriota</taxon>
        <taxon>Stenosarchaea group</taxon>
        <taxon>Halobacteria</taxon>
        <taxon>Halobacteriales</taxon>
        <taxon>Haloferacaceae</taxon>
        <taxon>Natronocalculus</taxon>
    </lineage>
</organism>
<protein>
    <recommendedName>
        <fullName evidence="3">Polysaccharide deacetylase</fullName>
    </recommendedName>
</protein>
<name>A0AAE3FZ66_9EURY</name>
<evidence type="ECO:0008006" key="3">
    <source>
        <dbReference type="Google" id="ProtNLM"/>
    </source>
</evidence>
<evidence type="ECO:0000313" key="1">
    <source>
        <dbReference type="EMBL" id="MCL9818108.1"/>
    </source>
</evidence>
<dbReference type="RefSeq" id="WP_250585561.1">
    <property type="nucleotide sequence ID" value="NZ_JAKRVX010000007.1"/>
</dbReference>
<dbReference type="AlphaFoldDB" id="A0AAE3FZ66"/>
<dbReference type="Proteomes" id="UP001203207">
    <property type="component" value="Unassembled WGS sequence"/>
</dbReference>
<proteinExistence type="predicted"/>
<comment type="caution">
    <text evidence="1">The sequence shown here is derived from an EMBL/GenBank/DDBJ whole genome shotgun (WGS) entry which is preliminary data.</text>
</comment>